<feature type="domain" description="Histidine kinase/HSP90-like ATPase" evidence="6">
    <location>
        <begin position="305"/>
        <end position="392"/>
    </location>
</feature>
<evidence type="ECO:0000259" key="6">
    <source>
        <dbReference type="SMART" id="SM00387"/>
    </source>
</evidence>
<feature type="transmembrane region" description="Helical" evidence="5">
    <location>
        <begin position="165"/>
        <end position="184"/>
    </location>
</feature>
<feature type="transmembrane region" description="Helical" evidence="5">
    <location>
        <begin position="77"/>
        <end position="94"/>
    </location>
</feature>
<dbReference type="GO" id="GO:0000155">
    <property type="term" value="F:phosphorelay sensor kinase activity"/>
    <property type="evidence" value="ECO:0007669"/>
    <property type="project" value="InterPro"/>
</dbReference>
<protein>
    <submittedName>
        <fullName evidence="7">Two-component system, NarL family, sensor histidine kinase DesK</fullName>
    </submittedName>
</protein>
<gene>
    <name evidence="7" type="ORF">SAMN04489812_3700</name>
</gene>
<keyword evidence="2 7" id="KW-0418">Kinase</keyword>
<organism evidence="7 8">
    <name type="scientific">Microlunatus soli</name>
    <dbReference type="NCBI Taxonomy" id="630515"/>
    <lineage>
        <taxon>Bacteria</taxon>
        <taxon>Bacillati</taxon>
        <taxon>Actinomycetota</taxon>
        <taxon>Actinomycetes</taxon>
        <taxon>Propionibacteriales</taxon>
        <taxon>Propionibacteriaceae</taxon>
        <taxon>Microlunatus</taxon>
    </lineage>
</organism>
<dbReference type="GO" id="GO:0016020">
    <property type="term" value="C:membrane"/>
    <property type="evidence" value="ECO:0007669"/>
    <property type="project" value="InterPro"/>
</dbReference>
<evidence type="ECO:0000313" key="7">
    <source>
        <dbReference type="EMBL" id="SDS97711.1"/>
    </source>
</evidence>
<evidence type="ECO:0000256" key="3">
    <source>
        <dbReference type="ARBA" id="ARBA00023012"/>
    </source>
</evidence>
<sequence>MRSTLHTLLRVEPFAEGEDPDRAPTARCGPEAARRWTPRRFLQNQGTIYLFGLVFMIFAVQDIHAGQPTGTELAYRWIGLVGMSLTYLMTAWAADLRLLWRWAYIGLFVALMLSTIGYAGWGFTNFGVYPSVMIATLIPWRHARWAVLAWNLVVLLTAIPQWSLAPVVLAALGLLFGIAVGGGFEAGRVRHRLQAAEQRVSTLAVAAERERIARDLHDILGHSLTAISIKSGLAARLSEADPGAAREQMTEVEQIARVALADVRATTTGMREVRLASEIASSRSVLMAAGIEATVPSALPPMADAESQLLGFVVREVVTNVVRHAEATRCTIEVHEEGVTITDDGVGMPRVPRRGTGLTGLRRRVADAGGVLVVRPAEGGGTVVRAVLTAPRSAPGRTEPARPEPARTEPARPERSRLQPARPERVVPETARPGPNADPALPASRLDLPSSARTR</sequence>
<dbReference type="OrthoDB" id="5241784at2"/>
<dbReference type="SUPFAM" id="SSF55874">
    <property type="entry name" value="ATPase domain of HSP90 chaperone/DNA topoisomerase II/histidine kinase"/>
    <property type="match status" value="1"/>
</dbReference>
<evidence type="ECO:0000256" key="2">
    <source>
        <dbReference type="ARBA" id="ARBA00022777"/>
    </source>
</evidence>
<keyword evidence="3" id="KW-0902">Two-component regulatory system</keyword>
<dbReference type="Pfam" id="PF07730">
    <property type="entry name" value="HisKA_3"/>
    <property type="match status" value="1"/>
</dbReference>
<proteinExistence type="predicted"/>
<keyword evidence="5" id="KW-0472">Membrane</keyword>
<dbReference type="InterPro" id="IPR050482">
    <property type="entry name" value="Sensor_HK_TwoCompSys"/>
</dbReference>
<dbReference type="Pfam" id="PF02518">
    <property type="entry name" value="HATPase_c"/>
    <property type="match status" value="1"/>
</dbReference>
<keyword evidence="5" id="KW-0812">Transmembrane</keyword>
<keyword evidence="8" id="KW-1185">Reference proteome</keyword>
<feature type="region of interest" description="Disordered" evidence="4">
    <location>
        <begin position="388"/>
        <end position="455"/>
    </location>
</feature>
<feature type="transmembrane region" description="Helical" evidence="5">
    <location>
        <begin position="46"/>
        <end position="65"/>
    </location>
</feature>
<evidence type="ECO:0000313" key="8">
    <source>
        <dbReference type="Proteomes" id="UP000199103"/>
    </source>
</evidence>
<dbReference type="InterPro" id="IPR011712">
    <property type="entry name" value="Sig_transdc_His_kin_sub3_dim/P"/>
</dbReference>
<dbReference type="Gene3D" id="1.20.5.1930">
    <property type="match status" value="1"/>
</dbReference>
<dbReference type="InterPro" id="IPR036890">
    <property type="entry name" value="HATPase_C_sf"/>
</dbReference>
<keyword evidence="1" id="KW-0808">Transferase</keyword>
<dbReference type="GO" id="GO:0046983">
    <property type="term" value="F:protein dimerization activity"/>
    <property type="evidence" value="ECO:0007669"/>
    <property type="project" value="InterPro"/>
</dbReference>
<evidence type="ECO:0000256" key="1">
    <source>
        <dbReference type="ARBA" id="ARBA00022679"/>
    </source>
</evidence>
<dbReference type="InterPro" id="IPR003594">
    <property type="entry name" value="HATPase_dom"/>
</dbReference>
<dbReference type="PANTHER" id="PTHR24421:SF63">
    <property type="entry name" value="SENSOR HISTIDINE KINASE DESK"/>
    <property type="match status" value="1"/>
</dbReference>
<name>A0A1H1WM62_9ACTN</name>
<dbReference type="Gene3D" id="3.30.565.10">
    <property type="entry name" value="Histidine kinase-like ATPase, C-terminal domain"/>
    <property type="match status" value="1"/>
</dbReference>
<evidence type="ECO:0000256" key="5">
    <source>
        <dbReference type="SAM" id="Phobius"/>
    </source>
</evidence>
<dbReference type="EMBL" id="LT629772">
    <property type="protein sequence ID" value="SDS97711.1"/>
    <property type="molecule type" value="Genomic_DNA"/>
</dbReference>
<dbReference type="Proteomes" id="UP000199103">
    <property type="component" value="Chromosome I"/>
</dbReference>
<feature type="compositionally biased region" description="Basic and acidic residues" evidence="4">
    <location>
        <begin position="399"/>
        <end position="427"/>
    </location>
</feature>
<dbReference type="STRING" id="630515.SAMN04489812_3700"/>
<feature type="transmembrane region" description="Helical" evidence="5">
    <location>
        <begin position="100"/>
        <end position="121"/>
    </location>
</feature>
<dbReference type="AlphaFoldDB" id="A0A1H1WM62"/>
<evidence type="ECO:0000256" key="4">
    <source>
        <dbReference type="SAM" id="MobiDB-lite"/>
    </source>
</evidence>
<reference evidence="7 8" key="1">
    <citation type="submission" date="2016-10" db="EMBL/GenBank/DDBJ databases">
        <authorList>
            <person name="de Groot N.N."/>
        </authorList>
    </citation>
    <scope>NUCLEOTIDE SEQUENCE [LARGE SCALE GENOMIC DNA]</scope>
    <source>
        <strain evidence="7 8">DSM 21800</strain>
    </source>
</reference>
<accession>A0A1H1WM62</accession>
<dbReference type="CDD" id="cd16917">
    <property type="entry name" value="HATPase_UhpB-NarQ-NarX-like"/>
    <property type="match status" value="1"/>
</dbReference>
<dbReference type="RefSeq" id="WP_091526931.1">
    <property type="nucleotide sequence ID" value="NZ_LT629772.1"/>
</dbReference>
<dbReference type="SMART" id="SM00387">
    <property type="entry name" value="HATPase_c"/>
    <property type="match status" value="1"/>
</dbReference>
<dbReference type="PANTHER" id="PTHR24421">
    <property type="entry name" value="NITRATE/NITRITE SENSOR PROTEIN NARX-RELATED"/>
    <property type="match status" value="1"/>
</dbReference>
<keyword evidence="5" id="KW-1133">Transmembrane helix</keyword>